<sequence length="63" mass="7108">SANSIVDVTNVQSNPQSVTTYEDYEIEDKCYDVGGENNDEPVNKVEKNPDEEQDEDQEELGEL</sequence>
<gene>
    <name evidence="2" type="ORF">RFULGI_LOCUS17356</name>
</gene>
<feature type="region of interest" description="Disordered" evidence="1">
    <location>
        <begin position="32"/>
        <end position="63"/>
    </location>
</feature>
<dbReference type="Proteomes" id="UP000789396">
    <property type="component" value="Unassembled WGS sequence"/>
</dbReference>
<feature type="compositionally biased region" description="Basic and acidic residues" evidence="1">
    <location>
        <begin position="41"/>
        <end position="50"/>
    </location>
</feature>
<feature type="compositionally biased region" description="Acidic residues" evidence="1">
    <location>
        <begin position="51"/>
        <end position="63"/>
    </location>
</feature>
<evidence type="ECO:0000313" key="2">
    <source>
        <dbReference type="EMBL" id="CAG8797194.1"/>
    </source>
</evidence>
<feature type="non-terminal residue" evidence="2">
    <location>
        <position position="1"/>
    </location>
</feature>
<feature type="non-terminal residue" evidence="2">
    <location>
        <position position="63"/>
    </location>
</feature>
<proteinExistence type="predicted"/>
<accession>A0A9N9PA37</accession>
<dbReference type="EMBL" id="CAJVPZ010067519">
    <property type="protein sequence ID" value="CAG8797194.1"/>
    <property type="molecule type" value="Genomic_DNA"/>
</dbReference>
<evidence type="ECO:0000256" key="1">
    <source>
        <dbReference type="SAM" id="MobiDB-lite"/>
    </source>
</evidence>
<protein>
    <submittedName>
        <fullName evidence="2">2764_t:CDS:1</fullName>
    </submittedName>
</protein>
<organism evidence="2 3">
    <name type="scientific">Racocetra fulgida</name>
    <dbReference type="NCBI Taxonomy" id="60492"/>
    <lineage>
        <taxon>Eukaryota</taxon>
        <taxon>Fungi</taxon>
        <taxon>Fungi incertae sedis</taxon>
        <taxon>Mucoromycota</taxon>
        <taxon>Glomeromycotina</taxon>
        <taxon>Glomeromycetes</taxon>
        <taxon>Diversisporales</taxon>
        <taxon>Gigasporaceae</taxon>
        <taxon>Racocetra</taxon>
    </lineage>
</organism>
<reference evidence="2" key="1">
    <citation type="submission" date="2021-06" db="EMBL/GenBank/DDBJ databases">
        <authorList>
            <person name="Kallberg Y."/>
            <person name="Tangrot J."/>
            <person name="Rosling A."/>
        </authorList>
    </citation>
    <scope>NUCLEOTIDE SEQUENCE</scope>
    <source>
        <strain evidence="2">IN212</strain>
    </source>
</reference>
<comment type="caution">
    <text evidence="2">The sequence shown here is derived from an EMBL/GenBank/DDBJ whole genome shotgun (WGS) entry which is preliminary data.</text>
</comment>
<evidence type="ECO:0000313" key="3">
    <source>
        <dbReference type="Proteomes" id="UP000789396"/>
    </source>
</evidence>
<name>A0A9N9PA37_9GLOM</name>
<keyword evidence="3" id="KW-1185">Reference proteome</keyword>
<dbReference type="AlphaFoldDB" id="A0A9N9PA37"/>